<keyword evidence="7 8" id="KW-0472">Membrane</keyword>
<dbReference type="NCBIfam" id="NF004749">
    <property type="entry name" value="PRK06080.1-1"/>
    <property type="match status" value="1"/>
</dbReference>
<evidence type="ECO:0000313" key="10">
    <source>
        <dbReference type="EMBL" id="SDX23037.1"/>
    </source>
</evidence>
<keyword evidence="4 8" id="KW-0808">Transferase</keyword>
<comment type="subcellular location">
    <subcellularLocation>
        <location evidence="8">Cell membrane</location>
        <topology evidence="8">Multi-pass membrane protein</topology>
    </subcellularLocation>
    <subcellularLocation>
        <location evidence="1">Membrane</location>
        <topology evidence="1">Multi-pass membrane protein</topology>
    </subcellularLocation>
</comment>
<feature type="transmembrane region" description="Helical" evidence="8">
    <location>
        <begin position="275"/>
        <end position="299"/>
    </location>
</feature>
<dbReference type="PANTHER" id="PTHR13929">
    <property type="entry name" value="1,4-DIHYDROXY-2-NAPHTHOATE OCTAPRENYLTRANSFERASE"/>
    <property type="match status" value="1"/>
</dbReference>
<dbReference type="InterPro" id="IPR044878">
    <property type="entry name" value="UbiA_sf"/>
</dbReference>
<proteinExistence type="inferred from homology"/>
<reference evidence="10 11" key="1">
    <citation type="submission" date="2016-10" db="EMBL/GenBank/DDBJ databases">
        <authorList>
            <person name="de Groot N.N."/>
        </authorList>
    </citation>
    <scope>NUCLEOTIDE SEQUENCE [LARGE SCALE GENOMIC DNA]</scope>
    <source>
        <strain evidence="10 11">DSM 45610</strain>
    </source>
</reference>
<dbReference type="STRING" id="1048340.SAMN05444487_11276"/>
<dbReference type="GO" id="GO:0009234">
    <property type="term" value="P:menaquinone biosynthetic process"/>
    <property type="evidence" value="ECO:0007669"/>
    <property type="project" value="UniProtKB-UniRule"/>
</dbReference>
<dbReference type="GO" id="GO:0042371">
    <property type="term" value="P:vitamin K biosynthetic process"/>
    <property type="evidence" value="ECO:0007669"/>
    <property type="project" value="TreeGrafter"/>
</dbReference>
<dbReference type="FunFam" id="1.10.357.140:FF:000007">
    <property type="entry name" value="1,4-dihydroxy-2-naphthoate octaprenyltransferase"/>
    <property type="match status" value="1"/>
</dbReference>
<dbReference type="Proteomes" id="UP000198534">
    <property type="component" value="Unassembled WGS sequence"/>
</dbReference>
<dbReference type="InterPro" id="IPR026046">
    <property type="entry name" value="UBIAD1"/>
</dbReference>
<name>A0A1H3A015_9BACL</name>
<comment type="catalytic activity">
    <reaction evidence="8">
        <text>an all-trans-polyprenyl diphosphate + 1,4-dihydroxy-2-naphthoate + H(+) = a 2-demethylmenaquinol + CO2 + diphosphate</text>
        <dbReference type="Rhea" id="RHEA:26478"/>
        <dbReference type="Rhea" id="RHEA-COMP:9563"/>
        <dbReference type="Rhea" id="RHEA-COMP:9564"/>
        <dbReference type="ChEBI" id="CHEBI:11173"/>
        <dbReference type="ChEBI" id="CHEBI:15378"/>
        <dbReference type="ChEBI" id="CHEBI:16526"/>
        <dbReference type="ChEBI" id="CHEBI:33019"/>
        <dbReference type="ChEBI" id="CHEBI:55437"/>
        <dbReference type="ChEBI" id="CHEBI:58914"/>
        <dbReference type="EC" id="2.5.1.74"/>
    </reaction>
</comment>
<dbReference type="GO" id="GO:0005886">
    <property type="term" value="C:plasma membrane"/>
    <property type="evidence" value="ECO:0007669"/>
    <property type="project" value="UniProtKB-SubCell"/>
</dbReference>
<dbReference type="CDD" id="cd13962">
    <property type="entry name" value="PT_UbiA_UBIAD1"/>
    <property type="match status" value="1"/>
</dbReference>
<protein>
    <recommendedName>
        <fullName evidence="8 9">1,4-dihydroxy-2-naphthoate octaprenyltransferase</fullName>
        <shortName evidence="8">DHNA-octaprenyltransferase</shortName>
        <ecNumber evidence="8 9">2.5.1.74</ecNumber>
    </recommendedName>
</protein>
<keyword evidence="3 8" id="KW-1003">Cell membrane</keyword>
<evidence type="ECO:0000256" key="8">
    <source>
        <dbReference type="HAMAP-Rule" id="MF_01937"/>
    </source>
</evidence>
<dbReference type="GO" id="GO:0046428">
    <property type="term" value="F:1,4-dihydroxy-2-naphthoate polyprenyltransferase activity"/>
    <property type="evidence" value="ECO:0007669"/>
    <property type="project" value="UniProtKB-UniRule"/>
</dbReference>
<comment type="function">
    <text evidence="8">Conversion of 1,4-dihydroxy-2-naphthoate (DHNA) to demethylmenaquinone (DMK).</text>
</comment>
<gene>
    <name evidence="8" type="primary">menA</name>
    <name evidence="10" type="ORF">SAMN05444487_11276</name>
</gene>
<keyword evidence="6 8" id="KW-1133">Transmembrane helix</keyword>
<evidence type="ECO:0000256" key="1">
    <source>
        <dbReference type="ARBA" id="ARBA00004141"/>
    </source>
</evidence>
<evidence type="ECO:0000256" key="9">
    <source>
        <dbReference type="NCBIfam" id="TIGR00751"/>
    </source>
</evidence>
<comment type="similarity">
    <text evidence="8">Belongs to the MenA family. Type 1 subfamily.</text>
</comment>
<dbReference type="InterPro" id="IPR000537">
    <property type="entry name" value="UbiA_prenyltransferase"/>
</dbReference>
<evidence type="ECO:0000256" key="7">
    <source>
        <dbReference type="ARBA" id="ARBA00023136"/>
    </source>
</evidence>
<feature type="transmembrane region" description="Helical" evidence="8">
    <location>
        <begin position="117"/>
        <end position="136"/>
    </location>
</feature>
<evidence type="ECO:0000256" key="5">
    <source>
        <dbReference type="ARBA" id="ARBA00022692"/>
    </source>
</evidence>
<feature type="transmembrane region" description="Helical" evidence="8">
    <location>
        <begin position="173"/>
        <end position="195"/>
    </location>
</feature>
<feature type="transmembrane region" description="Helical" evidence="8">
    <location>
        <begin position="148"/>
        <end position="167"/>
    </location>
</feature>
<dbReference type="AlphaFoldDB" id="A0A1H3A015"/>
<dbReference type="UniPathway" id="UPA00079">
    <property type="reaction ID" value="UER00168"/>
</dbReference>
<sequence>MNQHARWRVWWQLLRPHTLTASFVPVLIGTALALEINEIQLPLFLAMLLASVLIQCATNMFNEYYDYKRGLDNKDSVGIGGAIVRYGISPQTVMNIAITCCVIAVLLGIYICSATSWWLAVIGVICIAAGYFYTGGPWPIAYTPFGEGVAGFFMGLIIIQIAFFIQTDAITQLSILISIPTSILVGAILMANNIRDREGDKKNGRKTLAILLGHEGAVRFLAGMFIVSYLWVIALVILGLFSPTLLLVLLSVTKAVGAVQGFAGRRTNVEMMPAMGATAQLNSLFGILLAIGLTLDALIL</sequence>
<feature type="transmembrane region" description="Helical" evidence="8">
    <location>
        <begin position="43"/>
        <end position="61"/>
    </location>
</feature>
<dbReference type="Gene3D" id="1.20.120.1780">
    <property type="entry name" value="UbiA prenyltransferase"/>
    <property type="match status" value="1"/>
</dbReference>
<dbReference type="NCBIfam" id="TIGR00751">
    <property type="entry name" value="menA"/>
    <property type="match status" value="1"/>
</dbReference>
<dbReference type="Pfam" id="PF01040">
    <property type="entry name" value="UbiA"/>
    <property type="match status" value="1"/>
</dbReference>
<accession>A0A1H3A015</accession>
<keyword evidence="11" id="KW-1185">Reference proteome</keyword>
<evidence type="ECO:0000256" key="6">
    <source>
        <dbReference type="ARBA" id="ARBA00022989"/>
    </source>
</evidence>
<keyword evidence="5 8" id="KW-0812">Transmembrane</keyword>
<dbReference type="InterPro" id="IPR004657">
    <property type="entry name" value="MenA"/>
</dbReference>
<evidence type="ECO:0000256" key="3">
    <source>
        <dbReference type="ARBA" id="ARBA00022475"/>
    </source>
</evidence>
<evidence type="ECO:0000256" key="4">
    <source>
        <dbReference type="ARBA" id="ARBA00022679"/>
    </source>
</evidence>
<evidence type="ECO:0000256" key="2">
    <source>
        <dbReference type="ARBA" id="ARBA00022428"/>
    </source>
</evidence>
<keyword evidence="2 8" id="KW-0474">Menaquinone biosynthesis</keyword>
<evidence type="ECO:0000313" key="11">
    <source>
        <dbReference type="Proteomes" id="UP000198534"/>
    </source>
</evidence>
<dbReference type="Gene3D" id="1.10.357.140">
    <property type="entry name" value="UbiA prenyltransferase"/>
    <property type="match status" value="1"/>
</dbReference>
<organism evidence="10 11">
    <name type="scientific">Marininema mesophilum</name>
    <dbReference type="NCBI Taxonomy" id="1048340"/>
    <lineage>
        <taxon>Bacteria</taxon>
        <taxon>Bacillati</taxon>
        <taxon>Bacillota</taxon>
        <taxon>Bacilli</taxon>
        <taxon>Bacillales</taxon>
        <taxon>Thermoactinomycetaceae</taxon>
        <taxon>Marininema</taxon>
    </lineage>
</organism>
<comment type="pathway">
    <text evidence="8">Quinol/quinone metabolism; menaquinone biosynthesis; menaquinol from 1,4-dihydroxy-2-naphthoate: step 1/2.</text>
</comment>
<feature type="transmembrane region" description="Helical" evidence="8">
    <location>
        <begin position="93"/>
        <end position="111"/>
    </location>
</feature>
<dbReference type="HAMAP" id="MF_01937">
    <property type="entry name" value="MenA_1"/>
    <property type="match status" value="1"/>
</dbReference>
<dbReference type="PIRSF" id="PIRSF005355">
    <property type="entry name" value="UBIAD1"/>
    <property type="match status" value="1"/>
</dbReference>
<dbReference type="EC" id="2.5.1.74" evidence="8 9"/>
<dbReference type="EMBL" id="FNNQ01000012">
    <property type="protein sequence ID" value="SDX23037.1"/>
    <property type="molecule type" value="Genomic_DNA"/>
</dbReference>
<dbReference type="PANTHER" id="PTHR13929:SF0">
    <property type="entry name" value="UBIA PRENYLTRANSFERASE DOMAIN-CONTAINING PROTEIN 1"/>
    <property type="match status" value="1"/>
</dbReference>